<dbReference type="EMBL" id="CP000828">
    <property type="protein sequence ID" value="ABW26541.1"/>
    <property type="molecule type" value="Genomic_DNA"/>
</dbReference>
<protein>
    <submittedName>
        <fullName evidence="2">Uncharacterized protein</fullName>
    </submittedName>
</protein>
<proteinExistence type="predicted"/>
<evidence type="ECO:0000313" key="2">
    <source>
        <dbReference type="EMBL" id="ABW26541.1"/>
    </source>
</evidence>
<organism evidence="2 3">
    <name type="scientific">Acaryochloris marina (strain MBIC 11017)</name>
    <dbReference type="NCBI Taxonomy" id="329726"/>
    <lineage>
        <taxon>Bacteria</taxon>
        <taxon>Bacillati</taxon>
        <taxon>Cyanobacteriota</taxon>
        <taxon>Cyanophyceae</taxon>
        <taxon>Acaryochloridales</taxon>
        <taxon>Acaryochloridaceae</taxon>
        <taxon>Acaryochloris</taxon>
    </lineage>
</organism>
<gene>
    <name evidence="2" type="ordered locus">AM1_1516</name>
</gene>
<keyword evidence="1" id="KW-1133">Transmembrane helix</keyword>
<dbReference type="eggNOG" id="ENOG5032ZPY">
    <property type="taxonomic scope" value="Bacteria"/>
</dbReference>
<dbReference type="AlphaFoldDB" id="B0C906"/>
<name>B0C906_ACAM1</name>
<reference evidence="2 3" key="1">
    <citation type="journal article" date="2008" name="Proc. Natl. Acad. Sci. U.S.A.">
        <title>Niche adaptation and genome expansion in the chlorophyll d-producing cyanobacterium Acaryochloris marina.</title>
        <authorList>
            <person name="Swingley W.D."/>
            <person name="Chen M."/>
            <person name="Cheung P.C."/>
            <person name="Conrad A.L."/>
            <person name="Dejesa L.C."/>
            <person name="Hao J."/>
            <person name="Honchak B.M."/>
            <person name="Karbach L.E."/>
            <person name="Kurdoglu A."/>
            <person name="Lahiri S."/>
            <person name="Mastrian S.D."/>
            <person name="Miyashita H."/>
            <person name="Page L."/>
            <person name="Ramakrishna P."/>
            <person name="Satoh S."/>
            <person name="Sattley W.M."/>
            <person name="Shimada Y."/>
            <person name="Taylor H.L."/>
            <person name="Tomo T."/>
            <person name="Tsuchiya T."/>
            <person name="Wang Z.T."/>
            <person name="Raymond J."/>
            <person name="Mimuro M."/>
            <person name="Blankenship R.E."/>
            <person name="Touchman J.W."/>
        </authorList>
    </citation>
    <scope>NUCLEOTIDE SEQUENCE [LARGE SCALE GENOMIC DNA]</scope>
    <source>
        <strain evidence="3">MBIC 11017</strain>
    </source>
</reference>
<feature type="transmembrane region" description="Helical" evidence="1">
    <location>
        <begin position="12"/>
        <end position="42"/>
    </location>
</feature>
<keyword evidence="1" id="KW-0472">Membrane</keyword>
<sequence length="100" mass="11285">MVYQLWVSYSPLLHPLFVGIGFCLAWGIIGLILWNIGSAIAYSIRVSNRMHQIPCSNCQYFTNDYHLKCSVHPDIALSEKAIDCRDFAAPPTLTLDIQDI</sequence>
<dbReference type="HOGENOM" id="CLU_163328_0_0_3"/>
<keyword evidence="1" id="KW-0812">Transmembrane</keyword>
<evidence type="ECO:0000256" key="1">
    <source>
        <dbReference type="SAM" id="Phobius"/>
    </source>
</evidence>
<dbReference type="STRING" id="329726.AM1_1516"/>
<dbReference type="OrthoDB" id="514667at2"/>
<accession>B0C906</accession>
<dbReference type="Proteomes" id="UP000000268">
    <property type="component" value="Chromosome"/>
</dbReference>
<keyword evidence="3" id="KW-1185">Reference proteome</keyword>
<dbReference type="KEGG" id="amr:AM1_1516"/>
<evidence type="ECO:0000313" key="3">
    <source>
        <dbReference type="Proteomes" id="UP000000268"/>
    </source>
</evidence>